<dbReference type="AlphaFoldDB" id="U7PKH0"/>
<evidence type="ECO:0000256" key="1">
    <source>
        <dbReference type="SAM" id="MobiDB-lite"/>
    </source>
</evidence>
<dbReference type="PANTHER" id="PTHR38167">
    <property type="entry name" value="C2H2-TYPE DOMAIN-CONTAINING PROTEIN"/>
    <property type="match status" value="1"/>
</dbReference>
<dbReference type="HOGENOM" id="CLU_093552_1_0_1"/>
<dbReference type="OrthoDB" id="5422613at2759"/>
<keyword evidence="3" id="KW-1185">Reference proteome</keyword>
<sequence length="221" mass="24734">METLNPNSEPMMQRISQVSDRVAYLVLMALCEKDTTLQHQASQLLDKFQASTATAAQACGTKRKADICAETNLMVCVDCEGVFTEQSKNGPSVCRFHESYLTPDFEGDFWADHDEDCHGIIDSDFMRAEFPEGFYWECCERANGTPGCQTRDHHVPLEATRKRAKLDLLGQAVAPPMPTAPELIEIPSDTEDEDEDDESDSLRETNLTEEQSTDEEGDLTE</sequence>
<gene>
    <name evidence="2" type="ORF">HMPREF1624_08269</name>
</gene>
<protein>
    <submittedName>
        <fullName evidence="2">Uncharacterized protein</fullName>
    </submittedName>
</protein>
<feature type="compositionally biased region" description="Acidic residues" evidence="1">
    <location>
        <begin position="211"/>
        <end position="221"/>
    </location>
</feature>
<evidence type="ECO:0000313" key="2">
    <source>
        <dbReference type="EMBL" id="ERS95391.1"/>
    </source>
</evidence>
<dbReference type="eggNOG" id="ENOG502RHAU">
    <property type="taxonomic scope" value="Eukaryota"/>
</dbReference>
<proteinExistence type="predicted"/>
<organism evidence="2 3">
    <name type="scientific">Sporothrix schenckii (strain ATCC 58251 / de Perez 2211183)</name>
    <name type="common">Rose-picker's disease fungus</name>
    <dbReference type="NCBI Taxonomy" id="1391915"/>
    <lineage>
        <taxon>Eukaryota</taxon>
        <taxon>Fungi</taxon>
        <taxon>Dikarya</taxon>
        <taxon>Ascomycota</taxon>
        <taxon>Pezizomycotina</taxon>
        <taxon>Sordariomycetes</taxon>
        <taxon>Sordariomycetidae</taxon>
        <taxon>Ophiostomatales</taxon>
        <taxon>Ophiostomataceae</taxon>
        <taxon>Sporothrix</taxon>
    </lineage>
</organism>
<dbReference type="STRING" id="1391915.U7PKH0"/>
<feature type="region of interest" description="Disordered" evidence="1">
    <location>
        <begin position="172"/>
        <end position="221"/>
    </location>
</feature>
<feature type="compositionally biased region" description="Acidic residues" evidence="1">
    <location>
        <begin position="188"/>
        <end position="199"/>
    </location>
</feature>
<name>U7PKH0_SPOS1</name>
<dbReference type="PANTHER" id="PTHR38167:SF1">
    <property type="entry name" value="C2H2-TYPE DOMAIN-CONTAINING PROTEIN"/>
    <property type="match status" value="1"/>
</dbReference>
<dbReference type="Proteomes" id="UP000018087">
    <property type="component" value="Unassembled WGS sequence"/>
</dbReference>
<dbReference type="EMBL" id="KI440854">
    <property type="protein sequence ID" value="ERS95391.1"/>
    <property type="molecule type" value="Genomic_DNA"/>
</dbReference>
<evidence type="ECO:0000313" key="3">
    <source>
        <dbReference type="Proteomes" id="UP000018087"/>
    </source>
</evidence>
<accession>U7PKH0</accession>
<reference evidence="3" key="1">
    <citation type="journal article" date="2014" name="Genome Announc.">
        <title>Genome sequence of the pathogenic fungus Sporothrix schenckii (ATCC 58251).</title>
        <authorList>
            <person name="Cuomo C.A."/>
            <person name="Rodriguez-Del Valle N."/>
            <person name="Perez-Sanchez L."/>
            <person name="Abouelleil A."/>
            <person name="Goldberg J."/>
            <person name="Young S."/>
            <person name="Zeng Q."/>
            <person name="Birren B.W."/>
        </authorList>
    </citation>
    <scope>NUCLEOTIDE SEQUENCE [LARGE SCALE GENOMIC DNA]</scope>
    <source>
        <strain evidence="3">ATCC 58251 / de Perez 2211183</strain>
    </source>
</reference>